<evidence type="ECO:0000313" key="3">
    <source>
        <dbReference type="Proteomes" id="UP000478892"/>
    </source>
</evidence>
<comment type="caution">
    <text evidence="2">The sequence shown here is derived from an EMBL/GenBank/DDBJ whole genome shotgun (WGS) entry which is preliminary data.</text>
</comment>
<keyword evidence="3" id="KW-1185">Reference proteome</keyword>
<proteinExistence type="predicted"/>
<protein>
    <submittedName>
        <fullName evidence="2">Uncharacterized protein</fullName>
    </submittedName>
</protein>
<gene>
    <name evidence="2" type="ORF">GO984_21875</name>
</gene>
<sequence>MFWIALGSPVTSQYESPVTEKSTSGAIAANSNTGVFDLQSPGIYSETLERANLRPLFSETRREPAAISAPKEEPIIADVEPQETDIEEPPAMPLPPQLEYRGFMKSSSSIRALLSDIQTGEENWVSKGDVISQWRVAKVSNIQVHLQLEDFVHIVEINR</sequence>
<feature type="region of interest" description="Disordered" evidence="1">
    <location>
        <begin position="62"/>
        <end position="91"/>
    </location>
</feature>
<dbReference type="Proteomes" id="UP000478892">
    <property type="component" value="Unassembled WGS sequence"/>
</dbReference>
<evidence type="ECO:0000256" key="1">
    <source>
        <dbReference type="SAM" id="MobiDB-lite"/>
    </source>
</evidence>
<organism evidence="2 3">
    <name type="scientific">Parasedimentitalea huanghaiensis</name>
    <dbReference type="NCBI Taxonomy" id="2682100"/>
    <lineage>
        <taxon>Bacteria</taxon>
        <taxon>Pseudomonadati</taxon>
        <taxon>Pseudomonadota</taxon>
        <taxon>Alphaproteobacteria</taxon>
        <taxon>Rhodobacterales</taxon>
        <taxon>Paracoccaceae</taxon>
        <taxon>Parasedimentitalea</taxon>
    </lineage>
</organism>
<name>A0A6L6WKW6_9RHOB</name>
<accession>A0A6L6WKW6</accession>
<dbReference type="EMBL" id="WQLV01000022">
    <property type="protein sequence ID" value="MVO18473.1"/>
    <property type="molecule type" value="Genomic_DNA"/>
</dbReference>
<reference evidence="2 3" key="1">
    <citation type="submission" date="2019-12" db="EMBL/GenBank/DDBJ databases">
        <authorList>
            <person name="Zhang Y.-J."/>
        </authorList>
    </citation>
    <scope>NUCLEOTIDE SEQUENCE [LARGE SCALE GENOMIC DNA]</scope>
    <source>
        <strain evidence="2 3">CY05</strain>
    </source>
</reference>
<dbReference type="AlphaFoldDB" id="A0A6L6WKW6"/>
<evidence type="ECO:0000313" key="2">
    <source>
        <dbReference type="EMBL" id="MVO18473.1"/>
    </source>
</evidence>
<feature type="compositionally biased region" description="Basic and acidic residues" evidence="1">
    <location>
        <begin position="62"/>
        <end position="74"/>
    </location>
</feature>